<feature type="domain" description="Ras-associating" evidence="3">
    <location>
        <begin position="314"/>
        <end position="388"/>
    </location>
</feature>
<comment type="caution">
    <text evidence="4">The sequence shown here is derived from an EMBL/GenBank/DDBJ whole genome shotgun (WGS) entry which is preliminary data.</text>
</comment>
<dbReference type="InterPro" id="IPR000008">
    <property type="entry name" value="C2_dom"/>
</dbReference>
<dbReference type="GO" id="GO:0051209">
    <property type="term" value="P:release of sequestered calcium ion into cytosol"/>
    <property type="evidence" value="ECO:0007669"/>
    <property type="project" value="TreeGrafter"/>
</dbReference>
<dbReference type="InterPro" id="IPR035892">
    <property type="entry name" value="C2_domain_sf"/>
</dbReference>
<dbReference type="GO" id="GO:0048015">
    <property type="term" value="P:phosphatidylinositol-mediated signaling"/>
    <property type="evidence" value="ECO:0007669"/>
    <property type="project" value="TreeGrafter"/>
</dbReference>
<dbReference type="Gene3D" id="3.20.20.190">
    <property type="entry name" value="Phosphatidylinositol (PI) phosphodiesterase"/>
    <property type="match status" value="1"/>
</dbReference>
<dbReference type="SUPFAM" id="SSF51695">
    <property type="entry name" value="PLC-like phosphodiesterases"/>
    <property type="match status" value="1"/>
</dbReference>
<evidence type="ECO:0008006" key="6">
    <source>
        <dbReference type="Google" id="ProtNLM"/>
    </source>
</evidence>
<evidence type="ECO:0000259" key="3">
    <source>
        <dbReference type="PROSITE" id="PS50200"/>
    </source>
</evidence>
<evidence type="ECO:0000259" key="1">
    <source>
        <dbReference type="PROSITE" id="PS50004"/>
    </source>
</evidence>
<protein>
    <recommendedName>
        <fullName evidence="6">Phosphoinositide phospholipase C</fullName>
    </recommendedName>
</protein>
<dbReference type="OrthoDB" id="269822at2759"/>
<dbReference type="AlphaFoldDB" id="A0A2G8K481"/>
<dbReference type="GO" id="GO:0007265">
    <property type="term" value="P:Ras protein signal transduction"/>
    <property type="evidence" value="ECO:0007669"/>
    <property type="project" value="TreeGrafter"/>
</dbReference>
<dbReference type="CDD" id="cd00275">
    <property type="entry name" value="C2_PLC_like"/>
    <property type="match status" value="1"/>
</dbReference>
<dbReference type="GO" id="GO:0046488">
    <property type="term" value="P:phosphatidylinositol metabolic process"/>
    <property type="evidence" value="ECO:0007669"/>
    <property type="project" value="TreeGrafter"/>
</dbReference>
<feature type="domain" description="C2" evidence="1">
    <location>
        <begin position="53"/>
        <end position="189"/>
    </location>
</feature>
<name>A0A2G8K481_STIJA</name>
<dbReference type="Gene3D" id="2.60.40.150">
    <property type="entry name" value="C2 domain"/>
    <property type="match status" value="1"/>
</dbReference>
<dbReference type="InterPro" id="IPR001192">
    <property type="entry name" value="PI-PLC_fam"/>
</dbReference>
<accession>A0A2G8K481</accession>
<sequence>MFVKFDINKQCIVLKQCKQYYGNLPMHLQMALFEQNGSCGYVLKPEFMRDRSPPLFTRFDAFGKTVPGFKVKELTIEIISGQYLNPSSPSGSSYVELEVIGLPCDCNKYKTKPVSKNMVNPIWNEEFSFRIAFEESPSCVWQSSTTAAITSWRSGLFPFDVSDENVPLELSTLFILNRLTEIQEDELQNTIQKKELLTDLVYYYVGKELAENPRQNLAEASSVGVYGVEFPDEETLLWTTGDTKAGELLAEAIGRAGKPLEDLENYILEEEAVLNFRQGEEVQTEERSLEAEENVYEVQAAWNGKGRFVLKPAEVLAKAGMLDVDPEQYSLYEEKSKDGKNLNLDTSRKSSDKLIQRIMGDDEKPWDVQSQWITAGINGRFSVRDKNEEKSTSTSKLRRVTSLRQRKQKIMQSAAVQAKKVSVTGEISEGIIKPDSKVRKVSKLKIWKSS</sequence>
<dbReference type="PROSITE" id="PS50004">
    <property type="entry name" value="C2"/>
    <property type="match status" value="1"/>
</dbReference>
<dbReference type="EMBL" id="MRZV01000902">
    <property type="protein sequence ID" value="PIK42810.1"/>
    <property type="molecule type" value="Genomic_DNA"/>
</dbReference>
<evidence type="ECO:0000259" key="2">
    <source>
        <dbReference type="PROSITE" id="PS50008"/>
    </source>
</evidence>
<dbReference type="PROSITE" id="PS50008">
    <property type="entry name" value="PIPLC_Y_DOMAIN"/>
    <property type="match status" value="1"/>
</dbReference>
<reference evidence="4 5" key="1">
    <citation type="journal article" date="2017" name="PLoS Biol.">
        <title>The sea cucumber genome provides insights into morphological evolution and visceral regeneration.</title>
        <authorList>
            <person name="Zhang X."/>
            <person name="Sun L."/>
            <person name="Yuan J."/>
            <person name="Sun Y."/>
            <person name="Gao Y."/>
            <person name="Zhang L."/>
            <person name="Li S."/>
            <person name="Dai H."/>
            <person name="Hamel J.F."/>
            <person name="Liu C."/>
            <person name="Yu Y."/>
            <person name="Liu S."/>
            <person name="Lin W."/>
            <person name="Guo K."/>
            <person name="Jin S."/>
            <person name="Xu P."/>
            <person name="Storey K.B."/>
            <person name="Huan P."/>
            <person name="Zhang T."/>
            <person name="Zhou Y."/>
            <person name="Zhang J."/>
            <person name="Lin C."/>
            <person name="Li X."/>
            <person name="Xing L."/>
            <person name="Huo D."/>
            <person name="Sun M."/>
            <person name="Wang L."/>
            <person name="Mercier A."/>
            <person name="Li F."/>
            <person name="Yang H."/>
            <person name="Xiang J."/>
        </authorList>
    </citation>
    <scope>NUCLEOTIDE SEQUENCE [LARGE SCALE GENOMIC DNA]</scope>
    <source>
        <strain evidence="4">Shaxun</strain>
        <tissue evidence="4">Muscle</tissue>
    </source>
</reference>
<proteinExistence type="predicted"/>
<dbReference type="STRING" id="307972.A0A2G8K481"/>
<dbReference type="SUPFAM" id="SSF49562">
    <property type="entry name" value="C2 domain (Calcium/lipid-binding domain, CaLB)"/>
    <property type="match status" value="1"/>
</dbReference>
<organism evidence="4 5">
    <name type="scientific">Stichopus japonicus</name>
    <name type="common">Sea cucumber</name>
    <dbReference type="NCBI Taxonomy" id="307972"/>
    <lineage>
        <taxon>Eukaryota</taxon>
        <taxon>Metazoa</taxon>
        <taxon>Echinodermata</taxon>
        <taxon>Eleutherozoa</taxon>
        <taxon>Echinozoa</taxon>
        <taxon>Holothuroidea</taxon>
        <taxon>Aspidochirotacea</taxon>
        <taxon>Aspidochirotida</taxon>
        <taxon>Stichopodidae</taxon>
        <taxon>Apostichopus</taxon>
    </lineage>
</organism>
<dbReference type="InterPro" id="IPR017946">
    <property type="entry name" value="PLC-like_Pdiesterase_TIM-brl"/>
</dbReference>
<dbReference type="PROSITE" id="PS50200">
    <property type="entry name" value="RA"/>
    <property type="match status" value="1"/>
</dbReference>
<dbReference type="InterPro" id="IPR001711">
    <property type="entry name" value="PLipase_C_Pinositol-sp_Y"/>
</dbReference>
<dbReference type="Gene3D" id="3.10.20.90">
    <property type="entry name" value="Phosphatidylinositol 3-kinase Catalytic Subunit, Chain A, domain 1"/>
    <property type="match status" value="2"/>
</dbReference>
<dbReference type="Pfam" id="PF00168">
    <property type="entry name" value="C2"/>
    <property type="match status" value="1"/>
</dbReference>
<dbReference type="PANTHER" id="PTHR10336:SF6">
    <property type="entry name" value="1-PHOSPHATIDYLINOSITOL 4,5-BISPHOSPHATE PHOSPHODIESTERASE EPSILON-1"/>
    <property type="match status" value="1"/>
</dbReference>
<dbReference type="SUPFAM" id="SSF54236">
    <property type="entry name" value="Ubiquitin-like"/>
    <property type="match status" value="2"/>
</dbReference>
<feature type="domain" description="PI-PLC Y-box" evidence="2">
    <location>
        <begin position="23"/>
        <end position="49"/>
    </location>
</feature>
<evidence type="ECO:0000313" key="5">
    <source>
        <dbReference type="Proteomes" id="UP000230750"/>
    </source>
</evidence>
<dbReference type="Proteomes" id="UP000230750">
    <property type="component" value="Unassembled WGS sequence"/>
</dbReference>
<dbReference type="PANTHER" id="PTHR10336">
    <property type="entry name" value="PHOSPHOINOSITIDE-SPECIFIC PHOSPHOLIPASE C FAMILY PROTEIN"/>
    <property type="match status" value="1"/>
</dbReference>
<dbReference type="InterPro" id="IPR029071">
    <property type="entry name" value="Ubiquitin-like_domsf"/>
</dbReference>
<dbReference type="GO" id="GO:0004435">
    <property type="term" value="F:phosphatidylinositol-4,5-bisphosphate phospholipase C activity"/>
    <property type="evidence" value="ECO:0007669"/>
    <property type="project" value="InterPro"/>
</dbReference>
<keyword evidence="5" id="KW-1185">Reference proteome</keyword>
<gene>
    <name evidence="4" type="ORF">BSL78_20340</name>
</gene>
<dbReference type="GO" id="GO:0007186">
    <property type="term" value="P:G protein-coupled receptor signaling pathway"/>
    <property type="evidence" value="ECO:0007669"/>
    <property type="project" value="TreeGrafter"/>
</dbReference>
<dbReference type="InterPro" id="IPR000159">
    <property type="entry name" value="RA_dom"/>
</dbReference>
<evidence type="ECO:0000313" key="4">
    <source>
        <dbReference type="EMBL" id="PIK42810.1"/>
    </source>
</evidence>